<evidence type="ECO:0000313" key="2">
    <source>
        <dbReference type="Proteomes" id="UP001177021"/>
    </source>
</evidence>
<keyword evidence="2" id="KW-1185">Reference proteome</keyword>
<proteinExistence type="predicted"/>
<protein>
    <submittedName>
        <fullName evidence="1">Uncharacterized protein</fullName>
    </submittedName>
</protein>
<reference evidence="1" key="1">
    <citation type="submission" date="2023-10" db="EMBL/GenBank/DDBJ databases">
        <authorList>
            <person name="Rodriguez Cubillos JULIANA M."/>
            <person name="De Vega J."/>
        </authorList>
    </citation>
    <scope>NUCLEOTIDE SEQUENCE</scope>
</reference>
<accession>A0ACB0IPW5</accession>
<evidence type="ECO:0000313" key="1">
    <source>
        <dbReference type="EMBL" id="CAJ2634484.1"/>
    </source>
</evidence>
<comment type="caution">
    <text evidence="1">The sequence shown here is derived from an EMBL/GenBank/DDBJ whole genome shotgun (WGS) entry which is preliminary data.</text>
</comment>
<dbReference type="EMBL" id="CASHSV030000002">
    <property type="protein sequence ID" value="CAJ2634484.1"/>
    <property type="molecule type" value="Genomic_DNA"/>
</dbReference>
<name>A0ACB0IPW5_TRIPR</name>
<dbReference type="Proteomes" id="UP001177021">
    <property type="component" value="Unassembled WGS sequence"/>
</dbReference>
<sequence length="393" mass="45247">MKRKNRHRGRKRTEEKKKKKKKTLQHLPHELIIQILLRLPVKSLTRFKCVCKSWFSVISDPHFANSHFQLSTATPTRRILLLSNKAPRLKTRSIDFEESLKHVYASPNLKFFNHPLFPYNQFSITLTSSCRGFIFFKCSSSLCLCNPSNGIHKQIPFSTFDSKSKLDANIFCYMYGFGYDQSKDDYLVVSMSIDTSLDGVSSHLEFFSLRANTWKEIEGTHFPYITVSGAPKVGSLIDGAIHWLAFRRDLDSTVIVAFDLMERELVEMSFPDYIDIELIDCDLWVFGEFLALWVMDMEDNDKVDIWVMKEYKVRSSWTKTLVLSIDVNSTGFFYPICCTKSGDIIGTDGHTQLLKYDDKGQVIEHYSYNKRGGSQLAMYTESLLSLPGDSEQA</sequence>
<organism evidence="1 2">
    <name type="scientific">Trifolium pratense</name>
    <name type="common">Red clover</name>
    <dbReference type="NCBI Taxonomy" id="57577"/>
    <lineage>
        <taxon>Eukaryota</taxon>
        <taxon>Viridiplantae</taxon>
        <taxon>Streptophyta</taxon>
        <taxon>Embryophyta</taxon>
        <taxon>Tracheophyta</taxon>
        <taxon>Spermatophyta</taxon>
        <taxon>Magnoliopsida</taxon>
        <taxon>eudicotyledons</taxon>
        <taxon>Gunneridae</taxon>
        <taxon>Pentapetalae</taxon>
        <taxon>rosids</taxon>
        <taxon>fabids</taxon>
        <taxon>Fabales</taxon>
        <taxon>Fabaceae</taxon>
        <taxon>Papilionoideae</taxon>
        <taxon>50 kb inversion clade</taxon>
        <taxon>NPAAA clade</taxon>
        <taxon>Hologalegina</taxon>
        <taxon>IRL clade</taxon>
        <taxon>Trifolieae</taxon>
        <taxon>Trifolium</taxon>
    </lineage>
</organism>
<gene>
    <name evidence="1" type="ORF">MILVUS5_LOCUS5370</name>
</gene>